<evidence type="ECO:0000313" key="2">
    <source>
        <dbReference type="Proteomes" id="UP000053621"/>
    </source>
</evidence>
<gene>
    <name evidence="1" type="ORF">AUR65_016430</name>
</gene>
<name>A0A2P4NM74_9EURY</name>
<dbReference type="Proteomes" id="UP000053621">
    <property type="component" value="Unassembled WGS sequence"/>
</dbReference>
<organism evidence="1 2">
    <name type="scientific">Haloferax marisrubri</name>
    <dbReference type="NCBI Taxonomy" id="1544719"/>
    <lineage>
        <taxon>Archaea</taxon>
        <taxon>Methanobacteriati</taxon>
        <taxon>Methanobacteriota</taxon>
        <taxon>Stenosarchaea group</taxon>
        <taxon>Halobacteria</taxon>
        <taxon>Halobacteriales</taxon>
        <taxon>Haloferacaceae</taxon>
        <taxon>Haloferax</taxon>
    </lineage>
</organism>
<accession>A0A2P4NM74</accession>
<sequence>MDFEALVGILLYSSLEGGSIKCIFCRYWSFVSSNYLPVEQVRMYPVEGLSYGFCIPEFI</sequence>
<dbReference type="AlphaFoldDB" id="A0A2P4NM74"/>
<dbReference type="EMBL" id="LOPW02000018">
    <property type="protein sequence ID" value="POG54235.1"/>
    <property type="molecule type" value="Genomic_DNA"/>
</dbReference>
<evidence type="ECO:0000313" key="1">
    <source>
        <dbReference type="EMBL" id="POG54235.1"/>
    </source>
</evidence>
<proteinExistence type="predicted"/>
<comment type="caution">
    <text evidence="1">The sequence shown here is derived from an EMBL/GenBank/DDBJ whole genome shotgun (WGS) entry which is preliminary data.</text>
</comment>
<reference evidence="1" key="1">
    <citation type="submission" date="2017-08" db="EMBL/GenBank/DDBJ databases">
        <title>Haloferax marisrubri sp. nov., isolated from the Discovery deep brine-seawater interface in the Red Sea.</title>
        <authorList>
            <person name="Zhang G."/>
            <person name="Stingl U."/>
        </authorList>
    </citation>
    <scope>NUCLEOTIDE SEQUENCE [LARGE SCALE GENOMIC DNA]</scope>
    <source>
        <strain evidence="1">SB3</strain>
    </source>
</reference>
<protein>
    <submittedName>
        <fullName evidence="1">Uncharacterized protein</fullName>
    </submittedName>
</protein>
<keyword evidence="2" id="KW-1185">Reference proteome</keyword>